<dbReference type="Proteomes" id="UP000018888">
    <property type="component" value="Unassembled WGS sequence"/>
</dbReference>
<keyword evidence="2" id="KW-1185">Reference proteome</keyword>
<name>A0A2P4QJ77_RHIID</name>
<evidence type="ECO:0000313" key="2">
    <source>
        <dbReference type="Proteomes" id="UP000018888"/>
    </source>
</evidence>
<dbReference type="AlphaFoldDB" id="A0A2P4QJ77"/>
<dbReference type="EMBL" id="AUPC02000038">
    <property type="protein sequence ID" value="POG77707.1"/>
    <property type="molecule type" value="Genomic_DNA"/>
</dbReference>
<accession>A0A2P4QJ77</accession>
<organism evidence="1 2">
    <name type="scientific">Rhizophagus irregularis (strain DAOM 181602 / DAOM 197198 / MUCL 43194)</name>
    <name type="common">Arbuscular mycorrhizal fungus</name>
    <name type="synonym">Glomus intraradices</name>
    <dbReference type="NCBI Taxonomy" id="747089"/>
    <lineage>
        <taxon>Eukaryota</taxon>
        <taxon>Fungi</taxon>
        <taxon>Fungi incertae sedis</taxon>
        <taxon>Mucoromycota</taxon>
        <taxon>Glomeromycotina</taxon>
        <taxon>Glomeromycetes</taxon>
        <taxon>Glomerales</taxon>
        <taxon>Glomeraceae</taxon>
        <taxon>Rhizophagus</taxon>
    </lineage>
</organism>
<protein>
    <submittedName>
        <fullName evidence="1">Uncharacterized protein</fullName>
    </submittedName>
</protein>
<evidence type="ECO:0000313" key="1">
    <source>
        <dbReference type="EMBL" id="POG77707.1"/>
    </source>
</evidence>
<reference evidence="1 2" key="2">
    <citation type="journal article" date="2018" name="New Phytol.">
        <title>High intraspecific genome diversity in the model arbuscular mycorrhizal symbiont Rhizophagus irregularis.</title>
        <authorList>
            <person name="Chen E.C.H."/>
            <person name="Morin E."/>
            <person name="Beaudet D."/>
            <person name="Noel J."/>
            <person name="Yildirir G."/>
            <person name="Ndikumana S."/>
            <person name="Charron P."/>
            <person name="St-Onge C."/>
            <person name="Giorgi J."/>
            <person name="Kruger M."/>
            <person name="Marton T."/>
            <person name="Ropars J."/>
            <person name="Grigoriev I.V."/>
            <person name="Hainaut M."/>
            <person name="Henrissat B."/>
            <person name="Roux C."/>
            <person name="Martin F."/>
            <person name="Corradi N."/>
        </authorList>
    </citation>
    <scope>NUCLEOTIDE SEQUENCE [LARGE SCALE GENOMIC DNA]</scope>
    <source>
        <strain evidence="1 2">DAOM 197198</strain>
    </source>
</reference>
<comment type="caution">
    <text evidence="1">The sequence shown here is derived from an EMBL/GenBank/DDBJ whole genome shotgun (WGS) entry which is preliminary data.</text>
</comment>
<reference evidence="1 2" key="1">
    <citation type="journal article" date="2013" name="Proc. Natl. Acad. Sci. U.S.A.">
        <title>Genome of an arbuscular mycorrhizal fungus provides insight into the oldest plant symbiosis.</title>
        <authorList>
            <person name="Tisserant E."/>
            <person name="Malbreil M."/>
            <person name="Kuo A."/>
            <person name="Kohler A."/>
            <person name="Symeonidi A."/>
            <person name="Balestrini R."/>
            <person name="Charron P."/>
            <person name="Duensing N."/>
            <person name="Frei Dit Frey N."/>
            <person name="Gianinazzi-Pearson V."/>
            <person name="Gilbert L.B."/>
            <person name="Handa Y."/>
            <person name="Herr J.R."/>
            <person name="Hijri M."/>
            <person name="Koul R."/>
            <person name="Kawaguchi M."/>
            <person name="Krajinski F."/>
            <person name="Lammers P.J."/>
            <person name="Masclaux F.G."/>
            <person name="Murat C."/>
            <person name="Morin E."/>
            <person name="Ndikumana S."/>
            <person name="Pagni M."/>
            <person name="Petitpierre D."/>
            <person name="Requena N."/>
            <person name="Rosikiewicz P."/>
            <person name="Riley R."/>
            <person name="Saito K."/>
            <person name="San Clemente H."/>
            <person name="Shapiro H."/>
            <person name="van Tuinen D."/>
            <person name="Becard G."/>
            <person name="Bonfante P."/>
            <person name="Paszkowski U."/>
            <person name="Shachar-Hill Y.Y."/>
            <person name="Tuskan G.A."/>
            <person name="Young P.W."/>
            <person name="Sanders I.R."/>
            <person name="Henrissat B."/>
            <person name="Rensing S.A."/>
            <person name="Grigoriev I.V."/>
            <person name="Corradi N."/>
            <person name="Roux C."/>
            <person name="Martin F."/>
        </authorList>
    </citation>
    <scope>NUCLEOTIDE SEQUENCE [LARGE SCALE GENOMIC DNA]</scope>
    <source>
        <strain evidence="1 2">DAOM 197198</strain>
    </source>
</reference>
<proteinExistence type="predicted"/>
<gene>
    <name evidence="1" type="ORF">GLOIN_2v760390</name>
</gene>
<sequence>MHFVYKSISSNIKIIKIHNFNIIRLKFLYIIFRNTSINSQISYSFLFHNMFLYIRH</sequence>